<dbReference type="RefSeq" id="WP_062869151.1">
    <property type="nucleotide sequence ID" value="NZ_CAMITG010000007.1"/>
</dbReference>
<dbReference type="Proteomes" id="UP000248897">
    <property type="component" value="Chromosome 1"/>
</dbReference>
<dbReference type="AlphaFoldDB" id="A0A2X4TNM3"/>
<reference evidence="2 3" key="1">
    <citation type="submission" date="2018-06" db="EMBL/GenBank/DDBJ databases">
        <authorList>
            <consortium name="Pathogen Informatics"/>
            <person name="Doyle S."/>
        </authorList>
    </citation>
    <scope>NUCLEOTIDE SEQUENCE [LARGE SCALE GENOMIC DNA]</scope>
    <source>
        <strain evidence="2 3">NCTC12961</strain>
    </source>
</reference>
<protein>
    <submittedName>
        <fullName evidence="1">DNA-binding protein</fullName>
    </submittedName>
</protein>
<evidence type="ECO:0000313" key="4">
    <source>
        <dbReference type="Proteomes" id="UP000594967"/>
    </source>
</evidence>
<proteinExistence type="predicted"/>
<sequence>MTLDNLVGIGLEAIPPDSGAIRKLLSAAARNRRDASITQLSNESRFDTAYKAVMQMANAALQAQGFRTLTSKPGHHQIVIQSLPLTVGIPRETMICLDTLRKQRNIADYSGDLVTDAAVQACLEQAEALWLAVNDWLRLKHPQLLE</sequence>
<keyword evidence="1" id="KW-0238">DNA-binding</keyword>
<evidence type="ECO:0000313" key="3">
    <source>
        <dbReference type="Proteomes" id="UP000248897"/>
    </source>
</evidence>
<evidence type="ECO:0000313" key="2">
    <source>
        <dbReference type="EMBL" id="SQI29147.1"/>
    </source>
</evidence>
<evidence type="ECO:0000313" key="1">
    <source>
        <dbReference type="EMBL" id="QPS23048.1"/>
    </source>
</evidence>
<gene>
    <name evidence="1" type="ORF">I6G64_12105</name>
    <name evidence="2" type="ORF">NCTC12961_00083</name>
</gene>
<reference evidence="1 4" key="2">
    <citation type="submission" date="2020-12" db="EMBL/GenBank/DDBJ databases">
        <title>FDA dAtabase for Regulatory Grade micrObial Sequences (FDA-ARGOS): Supporting development and validation of Infectious Disease Dx tests.</title>
        <authorList>
            <person name="Sproer C."/>
            <person name="Gronow S."/>
            <person name="Severitt S."/>
            <person name="Schroder I."/>
            <person name="Tallon L."/>
            <person name="Sadzewicz L."/>
            <person name="Zhao X."/>
            <person name="Boylan J."/>
            <person name="Ott S."/>
            <person name="Bowen H."/>
            <person name="Vavikolanu K."/>
            <person name="Mehta A."/>
            <person name="Aluvathingal J."/>
            <person name="Nadendla S."/>
            <person name="Lowell S."/>
            <person name="Myers T."/>
            <person name="Yan Y."/>
            <person name="Sichtig H."/>
        </authorList>
    </citation>
    <scope>NUCLEOTIDE SEQUENCE [LARGE SCALE GENOMIC DNA]</scope>
    <source>
        <strain evidence="1 4">FDAARGOS_907</strain>
    </source>
</reference>
<organism evidence="2 3">
    <name type="scientific">Serratia plymuthica</name>
    <dbReference type="NCBI Taxonomy" id="82996"/>
    <lineage>
        <taxon>Bacteria</taxon>
        <taxon>Pseudomonadati</taxon>
        <taxon>Pseudomonadota</taxon>
        <taxon>Gammaproteobacteria</taxon>
        <taxon>Enterobacterales</taxon>
        <taxon>Yersiniaceae</taxon>
        <taxon>Serratia</taxon>
    </lineage>
</organism>
<dbReference type="Proteomes" id="UP000594967">
    <property type="component" value="Chromosome"/>
</dbReference>
<accession>A0A2X4TNM3</accession>
<dbReference type="EMBL" id="CP065673">
    <property type="protein sequence ID" value="QPS23048.1"/>
    <property type="molecule type" value="Genomic_DNA"/>
</dbReference>
<dbReference type="EMBL" id="LS483469">
    <property type="protein sequence ID" value="SQI29147.1"/>
    <property type="molecule type" value="Genomic_DNA"/>
</dbReference>
<dbReference type="Gene3D" id="1.20.120.330">
    <property type="entry name" value="Nucleotidyltransferases domain 2"/>
    <property type="match status" value="1"/>
</dbReference>
<dbReference type="GO" id="GO:0003677">
    <property type="term" value="F:DNA binding"/>
    <property type="evidence" value="ECO:0007669"/>
    <property type="project" value="UniProtKB-KW"/>
</dbReference>
<keyword evidence="4" id="KW-1185">Reference proteome</keyword>
<name>A0A2X4TNM3_SERPL</name>